<proteinExistence type="predicted"/>
<dbReference type="PANTHER" id="PTHR19370">
    <property type="entry name" value="NADH-CYTOCHROME B5 REDUCTASE"/>
    <property type="match status" value="1"/>
</dbReference>
<keyword evidence="3" id="KW-0274">FAD</keyword>
<dbReference type="Pfam" id="PF00175">
    <property type="entry name" value="NAD_binding_1"/>
    <property type="match status" value="1"/>
</dbReference>
<dbReference type="InterPro" id="IPR008333">
    <property type="entry name" value="Cbr1-like_FAD-bd_dom"/>
</dbReference>
<dbReference type="InterPro" id="IPR039261">
    <property type="entry name" value="FNR_nucleotide-bd"/>
</dbReference>
<keyword evidence="2" id="KW-0285">Flavoprotein</keyword>
<feature type="domain" description="FAD-binding FR-type" evidence="5">
    <location>
        <begin position="46"/>
        <end position="154"/>
    </location>
</feature>
<dbReference type="InterPro" id="IPR001433">
    <property type="entry name" value="OxRdtase_FAD/NAD-bd"/>
</dbReference>
<dbReference type="CDD" id="cd06183">
    <property type="entry name" value="cyt_b5_reduct_like"/>
    <property type="match status" value="1"/>
</dbReference>
<reference evidence="6 7" key="1">
    <citation type="submission" date="2024-03" db="EMBL/GenBank/DDBJ databases">
        <title>Aureococcus anophagefferens CCMP1851 and Kratosvirus quantuckense: Draft genome of a second virus-susceptible host strain in the model system.</title>
        <authorList>
            <person name="Chase E."/>
            <person name="Truchon A.R."/>
            <person name="Schepens W."/>
            <person name="Wilhelm S.W."/>
        </authorList>
    </citation>
    <scope>NUCLEOTIDE SEQUENCE [LARGE SCALE GENOMIC DNA]</scope>
    <source>
        <strain evidence="6 7">CCMP1851</strain>
    </source>
</reference>
<dbReference type="PRINTS" id="PR00406">
    <property type="entry name" value="CYTB5RDTASE"/>
</dbReference>
<dbReference type="EMBL" id="JBBJCI010000095">
    <property type="protein sequence ID" value="KAK7248499.1"/>
    <property type="molecule type" value="Genomic_DNA"/>
</dbReference>
<evidence type="ECO:0000259" key="5">
    <source>
        <dbReference type="PROSITE" id="PS51384"/>
    </source>
</evidence>
<evidence type="ECO:0000256" key="1">
    <source>
        <dbReference type="ARBA" id="ARBA00001974"/>
    </source>
</evidence>
<evidence type="ECO:0000256" key="4">
    <source>
        <dbReference type="ARBA" id="ARBA00023002"/>
    </source>
</evidence>
<dbReference type="Proteomes" id="UP001363151">
    <property type="component" value="Unassembled WGS sequence"/>
</dbReference>
<evidence type="ECO:0000256" key="2">
    <source>
        <dbReference type="ARBA" id="ARBA00022630"/>
    </source>
</evidence>
<dbReference type="InterPro" id="IPR017927">
    <property type="entry name" value="FAD-bd_FR_type"/>
</dbReference>
<protein>
    <submittedName>
        <fullName evidence="6">Cytochrome-b5 reductase</fullName>
    </submittedName>
</protein>
<comment type="caution">
    <text evidence="6">The sequence shown here is derived from an EMBL/GenBank/DDBJ whole genome shotgun (WGS) entry which is preliminary data.</text>
</comment>
<comment type="cofactor">
    <cofactor evidence="1">
        <name>FAD</name>
        <dbReference type="ChEBI" id="CHEBI:57692"/>
    </cofactor>
</comment>
<gene>
    <name evidence="6" type="ORF">SO694_00163016</name>
</gene>
<evidence type="ECO:0000313" key="7">
    <source>
        <dbReference type="Proteomes" id="UP001363151"/>
    </source>
</evidence>
<dbReference type="SUPFAM" id="SSF52343">
    <property type="entry name" value="Ferredoxin reductase-like, C-terminal NADP-linked domain"/>
    <property type="match status" value="1"/>
</dbReference>
<organism evidence="6 7">
    <name type="scientific">Aureococcus anophagefferens</name>
    <name type="common">Harmful bloom alga</name>
    <dbReference type="NCBI Taxonomy" id="44056"/>
    <lineage>
        <taxon>Eukaryota</taxon>
        <taxon>Sar</taxon>
        <taxon>Stramenopiles</taxon>
        <taxon>Ochrophyta</taxon>
        <taxon>Pelagophyceae</taxon>
        <taxon>Pelagomonadales</taxon>
        <taxon>Pelagomonadaceae</taxon>
        <taxon>Aureococcus</taxon>
    </lineage>
</organism>
<dbReference type="SUPFAM" id="SSF63380">
    <property type="entry name" value="Riboflavin synthase domain-like"/>
    <property type="match status" value="1"/>
</dbReference>
<dbReference type="Gene3D" id="3.40.50.80">
    <property type="entry name" value="Nucleotide-binding domain of ferredoxin-NADP reductase (FNR) module"/>
    <property type="match status" value="1"/>
</dbReference>
<name>A0ABR1G5Z9_AURAN</name>
<dbReference type="Pfam" id="PF00970">
    <property type="entry name" value="FAD_binding_6"/>
    <property type="match status" value="1"/>
</dbReference>
<keyword evidence="7" id="KW-1185">Reference proteome</keyword>
<dbReference type="InterPro" id="IPR017938">
    <property type="entry name" value="Riboflavin_synthase-like_b-brl"/>
</dbReference>
<keyword evidence="4" id="KW-0560">Oxidoreductase</keyword>
<dbReference type="PROSITE" id="PS51384">
    <property type="entry name" value="FAD_FR"/>
    <property type="match status" value="1"/>
</dbReference>
<dbReference type="Gene3D" id="2.40.30.10">
    <property type="entry name" value="Translation factors"/>
    <property type="match status" value="1"/>
</dbReference>
<sequence>MRRRVAPELPSGKSRLVKLKLPWGVFSKGTHPLPTQPSGPACQFTEAWTPAPLLERVWVDAEVVVLTFGLPDPSAPLGCGDAYIPCVLARGGRDPATGAAFVRPYTPMATTGVGSFRLNVRVYEAGKLSRHLAEMPVGDFLEFRHVPPGHYAQRFLAAADDVAFVCAGTAITTAFQAAERVLRRGRATRVRLVYGSRTTASILNKGDLDALAAAHGDKLVVTHVLSREPADSGWRGERGRVDRGVLKRHLPPPRGSVIVYVCGPAGLCDALCGGGGDGPPPPRCFPSGRRKARGLLGDLGYDRRAVCRL</sequence>
<evidence type="ECO:0000256" key="3">
    <source>
        <dbReference type="ARBA" id="ARBA00022827"/>
    </source>
</evidence>
<accession>A0ABR1G5Z9</accession>
<evidence type="ECO:0000313" key="6">
    <source>
        <dbReference type="EMBL" id="KAK7248499.1"/>
    </source>
</evidence>
<dbReference type="InterPro" id="IPR001834">
    <property type="entry name" value="CBR-like"/>
</dbReference>